<protein>
    <submittedName>
        <fullName evidence="1">6221_t:CDS:1</fullName>
    </submittedName>
</protein>
<dbReference type="EMBL" id="CAJVPM010000671">
    <property type="protein sequence ID" value="CAG8449168.1"/>
    <property type="molecule type" value="Genomic_DNA"/>
</dbReference>
<name>A0ACA9K343_9GLOM</name>
<reference evidence="1" key="1">
    <citation type="submission" date="2021-06" db="EMBL/GenBank/DDBJ databases">
        <authorList>
            <person name="Kallberg Y."/>
            <person name="Tangrot J."/>
            <person name="Rosling A."/>
        </authorList>
    </citation>
    <scope>NUCLEOTIDE SEQUENCE</scope>
    <source>
        <strain evidence="1">AU212A</strain>
    </source>
</reference>
<proteinExistence type="predicted"/>
<evidence type="ECO:0000313" key="2">
    <source>
        <dbReference type="Proteomes" id="UP000789860"/>
    </source>
</evidence>
<organism evidence="1 2">
    <name type="scientific">Scutellospora calospora</name>
    <dbReference type="NCBI Taxonomy" id="85575"/>
    <lineage>
        <taxon>Eukaryota</taxon>
        <taxon>Fungi</taxon>
        <taxon>Fungi incertae sedis</taxon>
        <taxon>Mucoromycota</taxon>
        <taxon>Glomeromycotina</taxon>
        <taxon>Glomeromycetes</taxon>
        <taxon>Diversisporales</taxon>
        <taxon>Gigasporaceae</taxon>
        <taxon>Scutellospora</taxon>
    </lineage>
</organism>
<keyword evidence="2" id="KW-1185">Reference proteome</keyword>
<gene>
    <name evidence="1" type="ORF">SCALOS_LOCUS1102</name>
</gene>
<accession>A0ACA9K343</accession>
<sequence>MVVLYQENGHSICATANKYEIEPKQYPRLEDELLEWFCELRK</sequence>
<evidence type="ECO:0000313" key="1">
    <source>
        <dbReference type="EMBL" id="CAG8449168.1"/>
    </source>
</evidence>
<comment type="caution">
    <text evidence="1">The sequence shown here is derived from an EMBL/GenBank/DDBJ whole genome shotgun (WGS) entry which is preliminary data.</text>
</comment>
<dbReference type="Proteomes" id="UP000789860">
    <property type="component" value="Unassembled WGS sequence"/>
</dbReference>